<evidence type="ECO:0000256" key="3">
    <source>
        <dbReference type="ARBA" id="ARBA00023136"/>
    </source>
</evidence>
<protein>
    <recommendedName>
        <fullName evidence="7">ATP synthase subunit K, mitochondrial</fullName>
    </recommendedName>
</protein>
<evidence type="ECO:0000256" key="2">
    <source>
        <dbReference type="ARBA" id="ARBA00023128"/>
    </source>
</evidence>
<dbReference type="PANTHER" id="PTHR28074:SF1">
    <property type="entry name" value="ATP SYNTHASE SUBUNIT K, MITOCHONDRIAL"/>
    <property type="match status" value="1"/>
</dbReference>
<dbReference type="PANTHER" id="PTHR28074">
    <property type="entry name" value="ATP SYNTHASE SUBUNIT K, MITOCHONDRIAL"/>
    <property type="match status" value="1"/>
</dbReference>
<comment type="subcellular location">
    <subcellularLocation>
        <location evidence="1">Mitochondrion membrane</location>
    </subcellularLocation>
</comment>
<evidence type="ECO:0000313" key="5">
    <source>
        <dbReference type="EMBL" id="KAK3319057.1"/>
    </source>
</evidence>
<dbReference type="EMBL" id="JAUEDM010000004">
    <property type="protein sequence ID" value="KAK3319057.1"/>
    <property type="molecule type" value="Genomic_DNA"/>
</dbReference>
<keyword evidence="2" id="KW-0496">Mitochondrion</keyword>
<proteinExistence type="predicted"/>
<feature type="transmembrane region" description="Helical" evidence="4">
    <location>
        <begin position="13"/>
        <end position="32"/>
    </location>
</feature>
<keyword evidence="3 4" id="KW-0472">Membrane</keyword>
<keyword evidence="6" id="KW-1185">Reference proteome</keyword>
<reference evidence="5" key="1">
    <citation type="journal article" date="2023" name="Mol. Phylogenet. Evol.">
        <title>Genome-scale phylogeny and comparative genomics of the fungal order Sordariales.</title>
        <authorList>
            <person name="Hensen N."/>
            <person name="Bonometti L."/>
            <person name="Westerberg I."/>
            <person name="Brannstrom I.O."/>
            <person name="Guillou S."/>
            <person name="Cros-Aarteil S."/>
            <person name="Calhoun S."/>
            <person name="Haridas S."/>
            <person name="Kuo A."/>
            <person name="Mondo S."/>
            <person name="Pangilinan J."/>
            <person name="Riley R."/>
            <person name="LaButti K."/>
            <person name="Andreopoulos B."/>
            <person name="Lipzen A."/>
            <person name="Chen C."/>
            <person name="Yan M."/>
            <person name="Daum C."/>
            <person name="Ng V."/>
            <person name="Clum A."/>
            <person name="Steindorff A."/>
            <person name="Ohm R.A."/>
            <person name="Martin F."/>
            <person name="Silar P."/>
            <person name="Natvig D.O."/>
            <person name="Lalanne C."/>
            <person name="Gautier V."/>
            <person name="Ament-Velasquez S.L."/>
            <person name="Kruys A."/>
            <person name="Hutchinson M.I."/>
            <person name="Powell A.J."/>
            <person name="Barry K."/>
            <person name="Miller A.N."/>
            <person name="Grigoriev I.V."/>
            <person name="Debuchy R."/>
            <person name="Gladieux P."/>
            <person name="Hiltunen Thoren M."/>
            <person name="Johannesson H."/>
        </authorList>
    </citation>
    <scope>NUCLEOTIDE SEQUENCE</scope>
    <source>
        <strain evidence="5">CBS 118394</strain>
    </source>
</reference>
<dbReference type="Pfam" id="PF11022">
    <property type="entry name" value="ATP19"/>
    <property type="match status" value="1"/>
</dbReference>
<evidence type="ECO:0000256" key="4">
    <source>
        <dbReference type="SAM" id="Phobius"/>
    </source>
</evidence>
<evidence type="ECO:0000256" key="1">
    <source>
        <dbReference type="ARBA" id="ARBA00004325"/>
    </source>
</evidence>
<organism evidence="5 6">
    <name type="scientific">Apodospora peruviana</name>
    <dbReference type="NCBI Taxonomy" id="516989"/>
    <lineage>
        <taxon>Eukaryota</taxon>
        <taxon>Fungi</taxon>
        <taxon>Dikarya</taxon>
        <taxon>Ascomycota</taxon>
        <taxon>Pezizomycotina</taxon>
        <taxon>Sordariomycetes</taxon>
        <taxon>Sordariomycetidae</taxon>
        <taxon>Sordariales</taxon>
        <taxon>Lasiosphaeriaceae</taxon>
        <taxon>Apodospora</taxon>
    </lineage>
</organism>
<keyword evidence="4" id="KW-0812">Transmembrane</keyword>
<keyword evidence="4" id="KW-1133">Transmembrane helix</keyword>
<evidence type="ECO:0008006" key="7">
    <source>
        <dbReference type="Google" id="ProtNLM"/>
    </source>
</evidence>
<dbReference type="GO" id="GO:0031966">
    <property type="term" value="C:mitochondrial membrane"/>
    <property type="evidence" value="ECO:0007669"/>
    <property type="project" value="UniProtKB-SubCell"/>
</dbReference>
<accession>A0AAE0I5V0</accession>
<name>A0AAE0I5V0_9PEZI</name>
<dbReference type="InterPro" id="IPR021278">
    <property type="entry name" value="ATP19"/>
</dbReference>
<dbReference type="Proteomes" id="UP001283341">
    <property type="component" value="Unassembled WGS sequence"/>
</dbReference>
<reference evidence="5" key="2">
    <citation type="submission" date="2023-06" db="EMBL/GenBank/DDBJ databases">
        <authorList>
            <consortium name="Lawrence Berkeley National Laboratory"/>
            <person name="Haridas S."/>
            <person name="Hensen N."/>
            <person name="Bonometti L."/>
            <person name="Westerberg I."/>
            <person name="Brannstrom I.O."/>
            <person name="Guillou S."/>
            <person name="Cros-Aarteil S."/>
            <person name="Calhoun S."/>
            <person name="Kuo A."/>
            <person name="Mondo S."/>
            <person name="Pangilinan J."/>
            <person name="Riley R."/>
            <person name="Labutti K."/>
            <person name="Andreopoulos B."/>
            <person name="Lipzen A."/>
            <person name="Chen C."/>
            <person name="Yanf M."/>
            <person name="Daum C."/>
            <person name="Ng V."/>
            <person name="Clum A."/>
            <person name="Steindorff A."/>
            <person name="Ohm R."/>
            <person name="Martin F."/>
            <person name="Silar P."/>
            <person name="Natvig D."/>
            <person name="Lalanne C."/>
            <person name="Gautier V."/>
            <person name="Ament-Velasquez S.L."/>
            <person name="Kruys A."/>
            <person name="Hutchinson M.I."/>
            <person name="Powell A.J."/>
            <person name="Barry K."/>
            <person name="Miller A.N."/>
            <person name="Grigoriev I.V."/>
            <person name="Debuchy R."/>
            <person name="Gladieux P."/>
            <person name="Thoren M.H."/>
            <person name="Johannesson H."/>
        </authorList>
    </citation>
    <scope>NUCLEOTIDE SEQUENCE</scope>
    <source>
        <strain evidence="5">CBS 118394</strain>
    </source>
</reference>
<sequence>MGASYYNILGRQIGSHHLAMATLGSIFAASYFSMSGGSKKQAPAAPPINASSSDELDFIKKFMEQDEKKAAPAAKH</sequence>
<comment type="caution">
    <text evidence="5">The sequence shown here is derived from an EMBL/GenBank/DDBJ whole genome shotgun (WGS) entry which is preliminary data.</text>
</comment>
<dbReference type="AlphaFoldDB" id="A0AAE0I5V0"/>
<gene>
    <name evidence="5" type="ORF">B0H66DRAFT_603614</name>
</gene>
<evidence type="ECO:0000313" key="6">
    <source>
        <dbReference type="Proteomes" id="UP001283341"/>
    </source>
</evidence>
<dbReference type="GO" id="GO:0015986">
    <property type="term" value="P:proton motive force-driven ATP synthesis"/>
    <property type="evidence" value="ECO:0007669"/>
    <property type="project" value="TreeGrafter"/>
</dbReference>